<protein>
    <submittedName>
        <fullName evidence="2">STAS domain-containing protein</fullName>
    </submittedName>
</protein>
<dbReference type="InterPro" id="IPR058548">
    <property type="entry name" value="MlaB-like_STAS"/>
</dbReference>
<gene>
    <name evidence="2" type="ORF">J3U76_06440</name>
</gene>
<accession>A0ABS3NFA6</accession>
<reference evidence="2 3" key="1">
    <citation type="submission" date="2021-03" db="EMBL/GenBank/DDBJ databases">
        <title>Oceanisphaera sp. nov., isolated from the intestine.</title>
        <authorList>
            <person name="Zhao L.-H."/>
            <person name="Shi L.-F."/>
        </authorList>
    </citation>
    <scope>NUCLEOTIDE SEQUENCE [LARGE SCALE GENOMIC DNA]</scope>
    <source>
        <strain evidence="2 3">DM8</strain>
    </source>
</reference>
<sequence>MKLTQPLTRKYLASYWTQCQTLFTHRQADLSGLSEIDTIGLAFLVQWSQALAAEQRPLMLLTPPASFYPLADLYGVGSFFELTDTPAGSQNGTE</sequence>
<proteinExistence type="predicted"/>
<dbReference type="Gene3D" id="3.30.750.24">
    <property type="entry name" value="STAS domain"/>
    <property type="match status" value="1"/>
</dbReference>
<evidence type="ECO:0000313" key="2">
    <source>
        <dbReference type="EMBL" id="MBO1519268.1"/>
    </source>
</evidence>
<dbReference type="SUPFAM" id="SSF52091">
    <property type="entry name" value="SpoIIaa-like"/>
    <property type="match status" value="1"/>
</dbReference>
<dbReference type="InterPro" id="IPR036513">
    <property type="entry name" value="STAS_dom_sf"/>
</dbReference>
<dbReference type="EMBL" id="JAGDFX010000006">
    <property type="protein sequence ID" value="MBO1519268.1"/>
    <property type="molecule type" value="Genomic_DNA"/>
</dbReference>
<keyword evidence="3" id="KW-1185">Reference proteome</keyword>
<dbReference type="RefSeq" id="WP_208005105.1">
    <property type="nucleotide sequence ID" value="NZ_JAGDFX010000006.1"/>
</dbReference>
<comment type="caution">
    <text evidence="2">The sequence shown here is derived from an EMBL/GenBank/DDBJ whole genome shotgun (WGS) entry which is preliminary data.</text>
</comment>
<evidence type="ECO:0000313" key="3">
    <source>
        <dbReference type="Proteomes" id="UP000664882"/>
    </source>
</evidence>
<dbReference type="Pfam" id="PF13466">
    <property type="entry name" value="STAS_2"/>
    <property type="match status" value="1"/>
</dbReference>
<organism evidence="2 3">
    <name type="scientific">Oceanisphaera pacifica</name>
    <dbReference type="NCBI Taxonomy" id="2818389"/>
    <lineage>
        <taxon>Bacteria</taxon>
        <taxon>Pseudomonadati</taxon>
        <taxon>Pseudomonadota</taxon>
        <taxon>Gammaproteobacteria</taxon>
        <taxon>Aeromonadales</taxon>
        <taxon>Aeromonadaceae</taxon>
        <taxon>Oceanisphaera</taxon>
    </lineage>
</organism>
<name>A0ABS3NFA6_9GAMM</name>
<feature type="domain" description="MlaB-like STAS" evidence="1">
    <location>
        <begin position="20"/>
        <end position="76"/>
    </location>
</feature>
<dbReference type="Proteomes" id="UP000664882">
    <property type="component" value="Unassembled WGS sequence"/>
</dbReference>
<evidence type="ECO:0000259" key="1">
    <source>
        <dbReference type="Pfam" id="PF13466"/>
    </source>
</evidence>